<gene>
    <name evidence="2" type="ORF">AVDCRST_MAG03-1380</name>
</gene>
<protein>
    <submittedName>
        <fullName evidence="2">Uncharacterized protein</fullName>
    </submittedName>
</protein>
<dbReference type="AlphaFoldDB" id="A0A6J4P814"/>
<feature type="compositionally biased region" description="Low complexity" evidence="1">
    <location>
        <begin position="12"/>
        <end position="23"/>
    </location>
</feature>
<feature type="non-terminal residue" evidence="2">
    <location>
        <position position="1"/>
    </location>
</feature>
<feature type="region of interest" description="Disordered" evidence="1">
    <location>
        <begin position="1"/>
        <end position="50"/>
    </location>
</feature>
<name>A0A6J4P814_9ACTN</name>
<evidence type="ECO:0000256" key="1">
    <source>
        <dbReference type="SAM" id="MobiDB-lite"/>
    </source>
</evidence>
<accession>A0A6J4P814</accession>
<proteinExistence type="predicted"/>
<feature type="compositionally biased region" description="Basic and acidic residues" evidence="1">
    <location>
        <begin position="1"/>
        <end position="10"/>
    </location>
</feature>
<dbReference type="EMBL" id="CADCUT010000078">
    <property type="protein sequence ID" value="CAA9403514.1"/>
    <property type="molecule type" value="Genomic_DNA"/>
</dbReference>
<reference evidence="2" key="1">
    <citation type="submission" date="2020-02" db="EMBL/GenBank/DDBJ databases">
        <authorList>
            <person name="Meier V. D."/>
        </authorList>
    </citation>
    <scope>NUCLEOTIDE SEQUENCE</scope>
    <source>
        <strain evidence="2">AVDCRST_MAG03</strain>
    </source>
</reference>
<evidence type="ECO:0000313" key="2">
    <source>
        <dbReference type="EMBL" id="CAA9403514.1"/>
    </source>
</evidence>
<organism evidence="2">
    <name type="scientific">uncultured Rubrobacteraceae bacterium</name>
    <dbReference type="NCBI Taxonomy" id="349277"/>
    <lineage>
        <taxon>Bacteria</taxon>
        <taxon>Bacillati</taxon>
        <taxon>Actinomycetota</taxon>
        <taxon>Rubrobacteria</taxon>
        <taxon>Rubrobacterales</taxon>
        <taxon>Rubrobacteraceae</taxon>
        <taxon>environmental samples</taxon>
    </lineage>
</organism>
<sequence length="50" mass="5437">DVHYPHEHRTSGVRGSGASRVGALPPQEPGYRVLRGRGASRGPRGRDENM</sequence>
<feature type="non-terminal residue" evidence="2">
    <location>
        <position position="50"/>
    </location>
</feature>